<feature type="region of interest" description="Disordered" evidence="1">
    <location>
        <begin position="482"/>
        <end position="509"/>
    </location>
</feature>
<dbReference type="OrthoDB" id="10666257at2759"/>
<feature type="compositionally biased region" description="Basic and acidic residues" evidence="1">
    <location>
        <begin position="765"/>
        <end position="776"/>
    </location>
</feature>
<dbReference type="HOGENOM" id="CLU_323496_0_0_1"/>
<feature type="compositionally biased region" description="Polar residues" evidence="1">
    <location>
        <begin position="369"/>
        <end position="378"/>
    </location>
</feature>
<dbReference type="Proteomes" id="UP000007014">
    <property type="component" value="Chromosome 8"/>
</dbReference>
<feature type="region of interest" description="Disordered" evidence="1">
    <location>
        <begin position="82"/>
        <end position="293"/>
    </location>
</feature>
<evidence type="ECO:0000313" key="2">
    <source>
        <dbReference type="EMBL" id="BAM79817.1"/>
    </source>
</evidence>
<feature type="compositionally biased region" description="Low complexity" evidence="1">
    <location>
        <begin position="701"/>
        <end position="713"/>
    </location>
</feature>
<dbReference type="EMBL" id="AP006490">
    <property type="protein sequence ID" value="BAM79817.1"/>
    <property type="molecule type" value="Genomic_DNA"/>
</dbReference>
<reference evidence="2 3" key="2">
    <citation type="journal article" date="2007" name="BMC Biol.">
        <title>A 100%-complete sequence reveals unusually simple genomic features in the hot-spring red alga Cyanidioschyzon merolae.</title>
        <authorList>
            <person name="Nozaki H."/>
            <person name="Takano H."/>
            <person name="Misumi O."/>
            <person name="Terasawa K."/>
            <person name="Matsuzaki M."/>
            <person name="Maruyama S."/>
            <person name="Nishida K."/>
            <person name="Yagisawa F."/>
            <person name="Yoshida Y."/>
            <person name="Fujiwara T."/>
            <person name="Takio S."/>
            <person name="Tamura K."/>
            <person name="Chung S.J."/>
            <person name="Nakamura S."/>
            <person name="Kuroiwa H."/>
            <person name="Tanaka K."/>
            <person name="Sato N."/>
            <person name="Kuroiwa T."/>
        </authorList>
    </citation>
    <scope>NUCLEOTIDE SEQUENCE [LARGE SCALE GENOMIC DNA]</scope>
    <source>
        <strain evidence="2 3">10D</strain>
    </source>
</reference>
<evidence type="ECO:0000256" key="1">
    <source>
        <dbReference type="SAM" id="MobiDB-lite"/>
    </source>
</evidence>
<protein>
    <submittedName>
        <fullName evidence="2">Uncharacterized protein</fullName>
    </submittedName>
</protein>
<feature type="compositionally biased region" description="Low complexity" evidence="1">
    <location>
        <begin position="245"/>
        <end position="262"/>
    </location>
</feature>
<dbReference type="GeneID" id="16993607"/>
<sequence>MWTAFTNGVVVVPGGFTLGAIRAKWFGTVSGNPLTKQLRRHSAKFAQSVRWTEHIRRDGRRGWRMQDAGSEGASLFIEGPHTSAKNQHSWDAGDDAVSAPESANKVKKGSRTTLEGDADANPPNEQHTSETSTNKRSMSVADSTLASKPGAGGSAQTRSRQSRRKASSTQATSREIARTEAAAGETGSIEQAAEAPVPAQAKTKRRSRKKSDQNSAAESTEDTESAVVADDASEAPGHRQVHSLGTQKQTTRSSSTSRTTGSKARKKRDESVSNGQLPPADVESLPADASSVIPDPAMKTLEVNADAAVTTVANSRVFNAADEHLDEEPAEQSRVGIQSRTPRSKKATRRSEKSTSRGSSTTFSTDGSAPNSGESTVYGSPGEAGPVAQHVPAEMSDLGTNLSARASENDEDNNDELNASSTDFFGGQADLALDDDIETDFDVAALQDANIADAFDGETPTDSSFAWERDPIERARERAKAAHERMPSELRFRSETSSTEHSFPDESEPVTDFDEYAWYENEPLVAPESPFQKAYQRLIHSHISYKEMDRWSQGGEPPRVLGLLFGPPEPPPIPTPGQRFQVDEGPPLPIPDRPVWKSRDQASSDLNNTDLLTDIGFATSSDEDIEQALEELLQRDARTGGGRFRTQANKKNDIDAFDFDTQGMGFADSAFTEASDARSGESLGIPGSQDDPAWGDFGGPASTTADAETASATDEYEPYRLRFANEAFPDDESTAGPDANEHSESARSPRLGGSGSSARWGPARKRLEDEEEERRRAGNPSPRIADEQRIAGVLTMPETFPAQYELRLLLRNPVPNEAVERILQDVESILRCEVEEDAFWIELVGDMKRVVVRVRVQSASQIDSLYNQLCTHTTIAAMHGDQIDGIIGRDEEFV</sequence>
<feature type="compositionally biased region" description="Polar residues" evidence="1">
    <location>
        <begin position="123"/>
        <end position="146"/>
    </location>
</feature>
<gene>
    <name evidence="2" type="ORF">CYME_CMH145C</name>
</gene>
<accession>M1VBR6</accession>
<feature type="compositionally biased region" description="Low complexity" evidence="1">
    <location>
        <begin position="190"/>
        <end position="201"/>
    </location>
</feature>
<keyword evidence="3" id="KW-1185">Reference proteome</keyword>
<feature type="region of interest" description="Disordered" evidence="1">
    <location>
        <begin position="729"/>
        <end position="784"/>
    </location>
</feature>
<dbReference type="KEGG" id="cme:CYME_CMH145C"/>
<name>M1VBR6_CYAM1</name>
<proteinExistence type="predicted"/>
<dbReference type="Gramene" id="CMH145CT">
    <property type="protein sequence ID" value="CMH145CT"/>
    <property type="gene ID" value="CMH145C"/>
</dbReference>
<reference evidence="2 3" key="1">
    <citation type="journal article" date="2004" name="Nature">
        <title>Genome sequence of the ultrasmall unicellular red alga Cyanidioschyzon merolae 10D.</title>
        <authorList>
            <person name="Matsuzaki M."/>
            <person name="Misumi O."/>
            <person name="Shin-i T."/>
            <person name="Maruyama S."/>
            <person name="Takahara M."/>
            <person name="Miyagishima S."/>
            <person name="Mori T."/>
            <person name="Nishida K."/>
            <person name="Yagisawa F."/>
            <person name="Nishida K."/>
            <person name="Yoshida Y."/>
            <person name="Nishimura Y."/>
            <person name="Nakao S."/>
            <person name="Kobayashi T."/>
            <person name="Momoyama Y."/>
            <person name="Higashiyama T."/>
            <person name="Minoda A."/>
            <person name="Sano M."/>
            <person name="Nomoto H."/>
            <person name="Oishi K."/>
            <person name="Hayashi H."/>
            <person name="Ohta F."/>
            <person name="Nishizaka S."/>
            <person name="Haga S."/>
            <person name="Miura S."/>
            <person name="Morishita T."/>
            <person name="Kabeya Y."/>
            <person name="Terasawa K."/>
            <person name="Suzuki Y."/>
            <person name="Ishii Y."/>
            <person name="Asakawa S."/>
            <person name="Takano H."/>
            <person name="Ohta N."/>
            <person name="Kuroiwa H."/>
            <person name="Tanaka K."/>
            <person name="Shimizu N."/>
            <person name="Sugano S."/>
            <person name="Sato N."/>
            <person name="Nozaki H."/>
            <person name="Ogasawara N."/>
            <person name="Kohara Y."/>
            <person name="Kuroiwa T."/>
        </authorList>
    </citation>
    <scope>NUCLEOTIDE SEQUENCE [LARGE SCALE GENOMIC DNA]</scope>
    <source>
        <strain evidence="2 3">10D</strain>
    </source>
</reference>
<dbReference type="OMA" id="HTEDSDR"/>
<feature type="region of interest" description="Disordered" evidence="1">
    <location>
        <begin position="673"/>
        <end position="715"/>
    </location>
</feature>
<dbReference type="RefSeq" id="XP_005536103.1">
    <property type="nucleotide sequence ID" value="XM_005536046.1"/>
</dbReference>
<organism evidence="2 3">
    <name type="scientific">Cyanidioschyzon merolae (strain NIES-3377 / 10D)</name>
    <name type="common">Unicellular red alga</name>
    <dbReference type="NCBI Taxonomy" id="280699"/>
    <lineage>
        <taxon>Eukaryota</taxon>
        <taxon>Rhodophyta</taxon>
        <taxon>Bangiophyceae</taxon>
        <taxon>Cyanidiales</taxon>
        <taxon>Cyanidiaceae</taxon>
        <taxon>Cyanidioschyzon</taxon>
    </lineage>
</organism>
<dbReference type="AlphaFoldDB" id="M1VBR6"/>
<feature type="compositionally biased region" description="Low complexity" evidence="1">
    <location>
        <begin position="356"/>
        <end position="368"/>
    </location>
</feature>
<evidence type="ECO:0000313" key="3">
    <source>
        <dbReference type="Proteomes" id="UP000007014"/>
    </source>
</evidence>
<feature type="compositionally biased region" description="Basic and acidic residues" evidence="1">
    <location>
        <begin position="482"/>
        <end position="494"/>
    </location>
</feature>
<feature type="region of interest" description="Disordered" evidence="1">
    <location>
        <begin position="320"/>
        <end position="422"/>
    </location>
</feature>